<dbReference type="PANTHER" id="PTHR48079:SF6">
    <property type="entry name" value="NAD(P)-BINDING DOMAIN-CONTAINING PROTEIN-RELATED"/>
    <property type="match status" value="1"/>
</dbReference>
<evidence type="ECO:0000313" key="3">
    <source>
        <dbReference type="Proteomes" id="UP001597389"/>
    </source>
</evidence>
<sequence length="276" mass="29719">MGHLLIVGYGFVGQAVAMLFREAGWEVSTLGRSEGNTIRADISDFDSLSQAVADSGIVPSHVLHCASAGGGGLEAYSKVYQEGAEHLCRLFPRAHILFTSSTSVYPQIDGSLVDESAETEKSRETALCLLAAEKVILSSKGTVMRLAGVYGNGRSYLLRRFLAGEARMEESGERILNHTHHHDAATATLFLCSLGDEIKGGIYNVCDSEPRSQRDTYLGLTGIFGGAVPASAPRNLHSKRGWSNKAVSNKKLCGMGWHPTYPDFLLAAREVAESLE</sequence>
<reference evidence="3" key="1">
    <citation type="journal article" date="2019" name="Int. J. Syst. Evol. Microbiol.">
        <title>The Global Catalogue of Microorganisms (GCM) 10K type strain sequencing project: providing services to taxonomists for standard genome sequencing and annotation.</title>
        <authorList>
            <consortium name="The Broad Institute Genomics Platform"/>
            <consortium name="The Broad Institute Genome Sequencing Center for Infectious Disease"/>
            <person name="Wu L."/>
            <person name="Ma J."/>
        </authorList>
    </citation>
    <scope>NUCLEOTIDE SEQUENCE [LARGE SCALE GENOMIC DNA]</scope>
    <source>
        <strain evidence="3">CCUG 57942</strain>
    </source>
</reference>
<gene>
    <name evidence="2" type="ORF">ACFSW8_14050</name>
</gene>
<dbReference type="EMBL" id="JBHUJB010000061">
    <property type="protein sequence ID" value="MFD2160026.1"/>
    <property type="molecule type" value="Genomic_DNA"/>
</dbReference>
<name>A0ABW4ZDS9_9BACT</name>
<comment type="caution">
    <text evidence="2">The sequence shown here is derived from an EMBL/GenBank/DDBJ whole genome shotgun (WGS) entry which is preliminary data.</text>
</comment>
<evidence type="ECO:0000313" key="2">
    <source>
        <dbReference type="EMBL" id="MFD2160026.1"/>
    </source>
</evidence>
<accession>A0ABW4ZDS9</accession>
<organism evidence="2 3">
    <name type="scientific">Rubritalea tangerina</name>
    <dbReference type="NCBI Taxonomy" id="430798"/>
    <lineage>
        <taxon>Bacteria</taxon>
        <taxon>Pseudomonadati</taxon>
        <taxon>Verrucomicrobiota</taxon>
        <taxon>Verrucomicrobiia</taxon>
        <taxon>Verrucomicrobiales</taxon>
        <taxon>Rubritaleaceae</taxon>
        <taxon>Rubritalea</taxon>
    </lineage>
</organism>
<feature type="domain" description="NAD-dependent epimerase/dehydratase" evidence="1">
    <location>
        <begin position="5"/>
        <end position="206"/>
    </location>
</feature>
<dbReference type="Gene3D" id="3.40.50.720">
    <property type="entry name" value="NAD(P)-binding Rossmann-like Domain"/>
    <property type="match status" value="1"/>
</dbReference>
<keyword evidence="3" id="KW-1185">Reference proteome</keyword>
<dbReference type="Pfam" id="PF01370">
    <property type="entry name" value="Epimerase"/>
    <property type="match status" value="1"/>
</dbReference>
<dbReference type="PANTHER" id="PTHR48079">
    <property type="entry name" value="PROTEIN YEEZ"/>
    <property type="match status" value="1"/>
</dbReference>
<dbReference type="InterPro" id="IPR001509">
    <property type="entry name" value="Epimerase_deHydtase"/>
</dbReference>
<evidence type="ECO:0000259" key="1">
    <source>
        <dbReference type="Pfam" id="PF01370"/>
    </source>
</evidence>
<dbReference type="Proteomes" id="UP001597389">
    <property type="component" value="Unassembled WGS sequence"/>
</dbReference>
<dbReference type="RefSeq" id="WP_377088993.1">
    <property type="nucleotide sequence ID" value="NZ_JBHSJL010000014.1"/>
</dbReference>
<dbReference type="SUPFAM" id="SSF51735">
    <property type="entry name" value="NAD(P)-binding Rossmann-fold domains"/>
    <property type="match status" value="1"/>
</dbReference>
<dbReference type="InterPro" id="IPR036291">
    <property type="entry name" value="NAD(P)-bd_dom_sf"/>
</dbReference>
<proteinExistence type="predicted"/>
<protein>
    <submittedName>
        <fullName evidence="2">NAD-dependent epimerase/dehydratase family protein</fullName>
    </submittedName>
</protein>
<dbReference type="InterPro" id="IPR051783">
    <property type="entry name" value="NAD(P)-dependent_oxidoreduct"/>
</dbReference>